<keyword evidence="2" id="KW-1185">Reference proteome</keyword>
<dbReference type="EMBL" id="LHXR01000192">
    <property type="protein sequence ID" value="KXA94337.1"/>
    <property type="molecule type" value="Genomic_DNA"/>
</dbReference>
<reference evidence="1 2" key="1">
    <citation type="journal article" date="2016" name="Sci. Rep.">
        <title>Metabolic traits of an uncultured archaeal lineage -MSBL1- from brine pools of the Red Sea.</title>
        <authorList>
            <person name="Mwirichia R."/>
            <person name="Alam I."/>
            <person name="Rashid M."/>
            <person name="Vinu M."/>
            <person name="Ba-Alawi W."/>
            <person name="Anthony Kamau A."/>
            <person name="Kamanda Ngugi D."/>
            <person name="Goker M."/>
            <person name="Klenk H.P."/>
            <person name="Bajic V."/>
            <person name="Stingl U."/>
        </authorList>
    </citation>
    <scope>NUCLEOTIDE SEQUENCE [LARGE SCALE GENOMIC DNA]</scope>
    <source>
        <strain evidence="1">SCGC-AAA259I09</strain>
    </source>
</reference>
<organism evidence="1 2">
    <name type="scientific">candidate division MSBL1 archaeon SCGC-AAA259I09</name>
    <dbReference type="NCBI Taxonomy" id="1698267"/>
    <lineage>
        <taxon>Archaea</taxon>
        <taxon>Methanobacteriati</taxon>
        <taxon>Methanobacteriota</taxon>
        <taxon>candidate division MSBL1</taxon>
    </lineage>
</organism>
<dbReference type="AlphaFoldDB" id="A0A133UJE3"/>
<sequence length="93" mass="10769">MKTTEAVRIPQKGKFIVSFSLDEPEGRKENFSSIMSPLPLLAMIFRSEKKNIPLYPPIFVVKHCSPLKRCFVDCTNQKDQMDVRKENITVRLI</sequence>
<comment type="caution">
    <text evidence="1">The sequence shown here is derived from an EMBL/GenBank/DDBJ whole genome shotgun (WGS) entry which is preliminary data.</text>
</comment>
<dbReference type="Proteomes" id="UP000070463">
    <property type="component" value="Unassembled WGS sequence"/>
</dbReference>
<evidence type="ECO:0000313" key="1">
    <source>
        <dbReference type="EMBL" id="KXA94337.1"/>
    </source>
</evidence>
<gene>
    <name evidence="1" type="ORF">AKJ37_07700</name>
</gene>
<name>A0A133UJE3_9EURY</name>
<protein>
    <submittedName>
        <fullName evidence="1">Uncharacterized protein</fullName>
    </submittedName>
</protein>
<evidence type="ECO:0000313" key="2">
    <source>
        <dbReference type="Proteomes" id="UP000070463"/>
    </source>
</evidence>
<accession>A0A133UJE3</accession>
<proteinExistence type="predicted"/>